<dbReference type="InterPro" id="IPR036855">
    <property type="entry name" value="Znf_CCCH_sf"/>
</dbReference>
<dbReference type="VEuPathDB" id="ToxoDB:CSUI_009487"/>
<evidence type="ECO:0000256" key="4">
    <source>
        <dbReference type="PROSITE-ProRule" id="PRU00723"/>
    </source>
</evidence>
<keyword evidence="3 4" id="KW-0862">Zinc</keyword>
<dbReference type="GeneID" id="94432814"/>
<feature type="region of interest" description="Disordered" evidence="5">
    <location>
        <begin position="1"/>
        <end position="74"/>
    </location>
</feature>
<dbReference type="PROSITE" id="PS50103">
    <property type="entry name" value="ZF_C3H1"/>
    <property type="match status" value="1"/>
</dbReference>
<evidence type="ECO:0000256" key="5">
    <source>
        <dbReference type="SAM" id="MobiDB-lite"/>
    </source>
</evidence>
<dbReference type="AlphaFoldDB" id="A0A2C6KK02"/>
<dbReference type="InterPro" id="IPR000571">
    <property type="entry name" value="Znf_CCCH"/>
</dbReference>
<dbReference type="GO" id="GO:0008270">
    <property type="term" value="F:zinc ion binding"/>
    <property type="evidence" value="ECO:0007669"/>
    <property type="project" value="UniProtKB-KW"/>
</dbReference>
<keyword evidence="8" id="KW-1185">Reference proteome</keyword>
<evidence type="ECO:0000256" key="1">
    <source>
        <dbReference type="ARBA" id="ARBA00022723"/>
    </source>
</evidence>
<keyword evidence="1 4" id="KW-0479">Metal-binding</keyword>
<sequence>MQSGVERPSLQHLRAPGSGEGTSPSAGSASQVRPRGNGGSISSGGGAPGNSLPGETTAGETTSRASPAHGGVGGGSVNTSCNQVGGASFVLGPGKRRLCPYLTRKNGCYKGEACRYAHSEEEALSAALMQQAGIRNSSVGSPAVASAPSCVGTPTSGKSTVSASHPGLGIDPMASSVSTPLGGPGVGGPVALMLDPASTAGLLLLHSQPGDIPSSTLGPREDGVGLSPAALPIPLPVRQVAGVANTETLHKGQLARCVCTTGSEKLFANALKADGGTAGGDASSGVVSDGVPRVVTLGQQNAVAAHHHHSAAVQLGHHGLSPTAAAALAPGALHFQQGAVPALVMNSPGAVMPAPMGGPTPALKGGGDFQTGVSVEDAAAADATGHNSRQPSGVAAGRPVGSETPVPVAAAEIPSAAGGGVSAASGGMVGTGVMTGVQPLAAVRLPSGQTPPPTAAVAPPPYWPPGIQASPPQQQGVVVGPPHPHPQAAGALLAPGVGGPAVGTLIAPGAAAAGAHHHHHHPGAVAPGCLPTAFGLIAPPPPAIAGGGGQQQPAHHALMLGGHQGTALPATALLPSGAHPGFYFAGAPRAGSNTVMSIMPIPLMHFAASTEELNAAAPLFYED</sequence>
<protein>
    <submittedName>
        <fullName evidence="7">Zinc finger (Ccch type) motif-containing protein</fullName>
    </submittedName>
</protein>
<proteinExistence type="predicted"/>
<dbReference type="RefSeq" id="XP_067918421.1">
    <property type="nucleotide sequence ID" value="XM_068069603.1"/>
</dbReference>
<dbReference type="Proteomes" id="UP000221165">
    <property type="component" value="Unassembled WGS sequence"/>
</dbReference>
<keyword evidence="2 4" id="KW-0863">Zinc-finger</keyword>
<feature type="zinc finger region" description="C3H1-type" evidence="4">
    <location>
        <begin position="93"/>
        <end position="121"/>
    </location>
</feature>
<evidence type="ECO:0000313" key="7">
    <source>
        <dbReference type="EMBL" id="PHJ16696.1"/>
    </source>
</evidence>
<evidence type="ECO:0000313" key="8">
    <source>
        <dbReference type="Proteomes" id="UP000221165"/>
    </source>
</evidence>
<accession>A0A2C6KK02</accession>
<dbReference type="EMBL" id="MIGC01005677">
    <property type="protein sequence ID" value="PHJ16696.1"/>
    <property type="molecule type" value="Genomic_DNA"/>
</dbReference>
<feature type="compositionally biased region" description="Polar residues" evidence="5">
    <location>
        <begin position="21"/>
        <end position="31"/>
    </location>
</feature>
<comment type="caution">
    <text evidence="7">The sequence shown here is derived from an EMBL/GenBank/DDBJ whole genome shotgun (WGS) entry which is preliminary data.</text>
</comment>
<gene>
    <name evidence="7" type="ORF">CSUI_009487</name>
</gene>
<evidence type="ECO:0000256" key="3">
    <source>
        <dbReference type="ARBA" id="ARBA00022833"/>
    </source>
</evidence>
<evidence type="ECO:0000259" key="6">
    <source>
        <dbReference type="PROSITE" id="PS50103"/>
    </source>
</evidence>
<feature type="region of interest" description="Disordered" evidence="5">
    <location>
        <begin position="381"/>
        <end position="403"/>
    </location>
</feature>
<evidence type="ECO:0000256" key="2">
    <source>
        <dbReference type="ARBA" id="ARBA00022771"/>
    </source>
</evidence>
<name>A0A2C6KK02_9APIC</name>
<dbReference type="OrthoDB" id="333440at2759"/>
<dbReference type="SUPFAM" id="SSF90229">
    <property type="entry name" value="CCCH zinc finger"/>
    <property type="match status" value="1"/>
</dbReference>
<organism evidence="7 8">
    <name type="scientific">Cystoisospora suis</name>
    <dbReference type="NCBI Taxonomy" id="483139"/>
    <lineage>
        <taxon>Eukaryota</taxon>
        <taxon>Sar</taxon>
        <taxon>Alveolata</taxon>
        <taxon>Apicomplexa</taxon>
        <taxon>Conoidasida</taxon>
        <taxon>Coccidia</taxon>
        <taxon>Eucoccidiorida</taxon>
        <taxon>Eimeriorina</taxon>
        <taxon>Sarcocystidae</taxon>
        <taxon>Cystoisospora</taxon>
    </lineage>
</organism>
<feature type="compositionally biased region" description="Gly residues" evidence="5">
    <location>
        <begin position="36"/>
        <end position="48"/>
    </location>
</feature>
<reference evidence="7 8" key="1">
    <citation type="journal article" date="2017" name="Int. J. Parasitol.">
        <title>The genome of the protozoan parasite Cystoisospora suis and a reverse vaccinology approach to identify vaccine candidates.</title>
        <authorList>
            <person name="Palmieri N."/>
            <person name="Shrestha A."/>
            <person name="Ruttkowski B."/>
            <person name="Beck T."/>
            <person name="Vogl C."/>
            <person name="Tomley F."/>
            <person name="Blake D.P."/>
            <person name="Joachim A."/>
        </authorList>
    </citation>
    <scope>NUCLEOTIDE SEQUENCE [LARGE SCALE GENOMIC DNA]</scope>
    <source>
        <strain evidence="7 8">Wien I</strain>
    </source>
</reference>
<feature type="domain" description="C3H1-type" evidence="6">
    <location>
        <begin position="93"/>
        <end position="121"/>
    </location>
</feature>